<name>A0AA48RCD0_9BACL</name>
<evidence type="ECO:0000313" key="2">
    <source>
        <dbReference type="Proteomes" id="UP001189619"/>
    </source>
</evidence>
<protein>
    <submittedName>
        <fullName evidence="1">DUF1641 domain-containing protein</fullName>
    </submittedName>
</protein>
<dbReference type="PANTHER" id="PTHR38433">
    <property type="match status" value="1"/>
</dbReference>
<dbReference type="Pfam" id="PF07849">
    <property type="entry name" value="DUF1641"/>
    <property type="match status" value="1"/>
</dbReference>
<keyword evidence="2" id="KW-1185">Reference proteome</keyword>
<dbReference type="RefSeq" id="WP_304414322.1">
    <property type="nucleotide sequence ID" value="NZ_OY569118.1"/>
</dbReference>
<reference evidence="1" key="1">
    <citation type="submission" date="2023-07" db="EMBL/GenBank/DDBJ databases">
        <authorList>
            <person name="Ivanov I."/>
            <person name="Teneva D."/>
            <person name="Stoikov I."/>
        </authorList>
    </citation>
    <scope>NUCLEOTIDE SEQUENCE</scope>
    <source>
        <strain evidence="1">4475</strain>
    </source>
</reference>
<accession>A0AA48RCD0</accession>
<dbReference type="EMBL" id="OY569118">
    <property type="protein sequence ID" value="CAJ1002712.1"/>
    <property type="molecule type" value="Genomic_DNA"/>
</dbReference>
<dbReference type="Proteomes" id="UP001189619">
    <property type="component" value="Chromosome"/>
</dbReference>
<proteinExistence type="predicted"/>
<sequence length="159" mass="17069">MAKPTTKIVRPVLTEAEKQAQALEQVKQDAAQHAEGIREALKLLQELHDSGILEALKSLIEAKEKVAKIAVGQLLRSPVTNSINNAMAAAEALAEIEPDMTKKLVGSLVQGLQQAKAGLEQDSKVGLFDLVRALQDPDINRAISFGLNLLKGMGQGLKE</sequence>
<gene>
    <name evidence="1" type="ORF">BSPP4475_10320</name>
</gene>
<evidence type="ECO:0000313" key="1">
    <source>
        <dbReference type="EMBL" id="CAJ1002712.1"/>
    </source>
</evidence>
<dbReference type="AlphaFoldDB" id="A0AA48RCD0"/>
<dbReference type="KEGG" id="bayd:BSPP4475_10320"/>
<dbReference type="PANTHER" id="PTHR38433:SF1">
    <property type="entry name" value="DUF1641 DOMAIN-CONTAINING PROTEIN"/>
    <property type="match status" value="1"/>
</dbReference>
<organism evidence="1 2">
    <name type="scientific">Brevibacillus aydinogluensis</name>
    <dbReference type="NCBI Taxonomy" id="927786"/>
    <lineage>
        <taxon>Bacteria</taxon>
        <taxon>Bacillati</taxon>
        <taxon>Bacillota</taxon>
        <taxon>Bacilli</taxon>
        <taxon>Bacillales</taxon>
        <taxon>Paenibacillaceae</taxon>
        <taxon>Brevibacillus</taxon>
    </lineage>
</organism>
<dbReference type="InterPro" id="IPR012440">
    <property type="entry name" value="DUF1641"/>
</dbReference>